<evidence type="ECO:0000313" key="3">
    <source>
        <dbReference type="Proteomes" id="UP000792457"/>
    </source>
</evidence>
<reference evidence="2" key="1">
    <citation type="submission" date="2013-04" db="EMBL/GenBank/DDBJ databases">
        <authorList>
            <person name="Qu J."/>
            <person name="Murali S.C."/>
            <person name="Bandaranaike D."/>
            <person name="Bellair M."/>
            <person name="Blankenburg K."/>
            <person name="Chao H."/>
            <person name="Dinh H."/>
            <person name="Doddapaneni H."/>
            <person name="Downs B."/>
            <person name="Dugan-Rocha S."/>
            <person name="Elkadiri S."/>
            <person name="Gnanaolivu R.D."/>
            <person name="Hernandez B."/>
            <person name="Javaid M."/>
            <person name="Jayaseelan J.C."/>
            <person name="Lee S."/>
            <person name="Li M."/>
            <person name="Ming W."/>
            <person name="Munidasa M."/>
            <person name="Muniz J."/>
            <person name="Nguyen L."/>
            <person name="Ongeri F."/>
            <person name="Osuji N."/>
            <person name="Pu L.-L."/>
            <person name="Puazo M."/>
            <person name="Qu C."/>
            <person name="Quiroz J."/>
            <person name="Raj R."/>
            <person name="Weissenberger G."/>
            <person name="Xin Y."/>
            <person name="Zou X."/>
            <person name="Han Y."/>
            <person name="Richards S."/>
            <person name="Worley K."/>
            <person name="Muzny D."/>
            <person name="Gibbs R."/>
        </authorList>
    </citation>
    <scope>NUCLEOTIDE SEQUENCE</scope>
    <source>
        <strain evidence="2">Sampled in the wild</strain>
    </source>
</reference>
<dbReference type="Proteomes" id="UP000792457">
    <property type="component" value="Unassembled WGS sequence"/>
</dbReference>
<keyword evidence="1" id="KW-0812">Transmembrane</keyword>
<gene>
    <name evidence="2" type="ORF">J437_LFUL000938</name>
</gene>
<comment type="caution">
    <text evidence="2">The sequence shown here is derived from an EMBL/GenBank/DDBJ whole genome shotgun (WGS) entry which is preliminary data.</text>
</comment>
<organism evidence="2 3">
    <name type="scientific">Ladona fulva</name>
    <name type="common">Scarce chaser dragonfly</name>
    <name type="synonym">Libellula fulva</name>
    <dbReference type="NCBI Taxonomy" id="123851"/>
    <lineage>
        <taxon>Eukaryota</taxon>
        <taxon>Metazoa</taxon>
        <taxon>Ecdysozoa</taxon>
        <taxon>Arthropoda</taxon>
        <taxon>Hexapoda</taxon>
        <taxon>Insecta</taxon>
        <taxon>Pterygota</taxon>
        <taxon>Palaeoptera</taxon>
        <taxon>Odonata</taxon>
        <taxon>Epiprocta</taxon>
        <taxon>Anisoptera</taxon>
        <taxon>Libelluloidea</taxon>
        <taxon>Libellulidae</taxon>
        <taxon>Ladona</taxon>
    </lineage>
</organism>
<proteinExistence type="predicted"/>
<name>A0A8K0P1C8_LADFU</name>
<accession>A0A8K0P1C8</accession>
<sequence length="115" mass="12957">MYATGAQIGVYAKTFAATRNAERLRQAECLVAYKSHEQWKARRMKKFNQMEIFEEVERCAVFYCSVQPSEGTCHPSDSPHTPHASIWIILALLEDTLFSFVLILCLVGLNCVGLG</sequence>
<dbReference type="EMBL" id="KZ308428">
    <property type="protein sequence ID" value="KAG8229417.1"/>
    <property type="molecule type" value="Genomic_DNA"/>
</dbReference>
<protein>
    <submittedName>
        <fullName evidence="2">Uncharacterized protein</fullName>
    </submittedName>
</protein>
<keyword evidence="1" id="KW-1133">Transmembrane helix</keyword>
<reference evidence="2" key="2">
    <citation type="submission" date="2017-10" db="EMBL/GenBank/DDBJ databases">
        <title>Ladona fulva Genome sequencing and assembly.</title>
        <authorList>
            <person name="Murali S."/>
            <person name="Richards S."/>
            <person name="Bandaranaike D."/>
            <person name="Bellair M."/>
            <person name="Blankenburg K."/>
            <person name="Chao H."/>
            <person name="Dinh H."/>
            <person name="Doddapaneni H."/>
            <person name="Dugan-Rocha S."/>
            <person name="Elkadiri S."/>
            <person name="Gnanaolivu R."/>
            <person name="Hernandez B."/>
            <person name="Skinner E."/>
            <person name="Javaid M."/>
            <person name="Lee S."/>
            <person name="Li M."/>
            <person name="Ming W."/>
            <person name="Munidasa M."/>
            <person name="Muniz J."/>
            <person name="Nguyen L."/>
            <person name="Hughes D."/>
            <person name="Osuji N."/>
            <person name="Pu L.-L."/>
            <person name="Puazo M."/>
            <person name="Qu C."/>
            <person name="Quiroz J."/>
            <person name="Raj R."/>
            <person name="Weissenberger G."/>
            <person name="Xin Y."/>
            <person name="Zou X."/>
            <person name="Han Y."/>
            <person name="Worley K."/>
            <person name="Muzny D."/>
            <person name="Gibbs R."/>
        </authorList>
    </citation>
    <scope>NUCLEOTIDE SEQUENCE</scope>
    <source>
        <strain evidence="2">Sampled in the wild</strain>
    </source>
</reference>
<evidence type="ECO:0000256" key="1">
    <source>
        <dbReference type="SAM" id="Phobius"/>
    </source>
</evidence>
<keyword evidence="1" id="KW-0472">Membrane</keyword>
<feature type="transmembrane region" description="Helical" evidence="1">
    <location>
        <begin position="84"/>
        <end position="109"/>
    </location>
</feature>
<dbReference type="AlphaFoldDB" id="A0A8K0P1C8"/>
<evidence type="ECO:0000313" key="2">
    <source>
        <dbReference type="EMBL" id="KAG8229417.1"/>
    </source>
</evidence>
<keyword evidence="3" id="KW-1185">Reference proteome</keyword>